<keyword evidence="5" id="KW-0067">ATP-binding</keyword>
<evidence type="ECO:0000256" key="6">
    <source>
        <dbReference type="ARBA" id="ARBA00023277"/>
    </source>
</evidence>
<dbReference type="Gene3D" id="3.40.50.10840">
    <property type="entry name" value="Putative sugar-binding, N-terminal domain"/>
    <property type="match status" value="1"/>
</dbReference>
<dbReference type="Pfam" id="PF17042">
    <property type="entry name" value="NBD_C"/>
    <property type="match status" value="1"/>
</dbReference>
<accession>A0A9X3WUB3</accession>
<evidence type="ECO:0000259" key="8">
    <source>
        <dbReference type="Pfam" id="PF17042"/>
    </source>
</evidence>
<evidence type="ECO:0000259" key="7">
    <source>
        <dbReference type="Pfam" id="PF07005"/>
    </source>
</evidence>
<protein>
    <submittedName>
        <fullName evidence="9">Four-carbon acid sugar kinase family protein</fullName>
    </submittedName>
</protein>
<comment type="caution">
    <text evidence="9">The sequence shown here is derived from an EMBL/GenBank/DDBJ whole genome shotgun (WGS) entry which is preliminary data.</text>
</comment>
<dbReference type="GO" id="GO:0005524">
    <property type="term" value="F:ATP binding"/>
    <property type="evidence" value="ECO:0007669"/>
    <property type="project" value="UniProtKB-KW"/>
</dbReference>
<evidence type="ECO:0000256" key="1">
    <source>
        <dbReference type="ARBA" id="ARBA00005715"/>
    </source>
</evidence>
<evidence type="ECO:0000256" key="4">
    <source>
        <dbReference type="ARBA" id="ARBA00022777"/>
    </source>
</evidence>
<dbReference type="Gene3D" id="3.40.980.20">
    <property type="entry name" value="Four-carbon acid sugar kinase, nucleotide binding domain"/>
    <property type="match status" value="1"/>
</dbReference>
<gene>
    <name evidence="9" type="ORF">NC797_15130</name>
</gene>
<keyword evidence="4 9" id="KW-0418">Kinase</keyword>
<evidence type="ECO:0000256" key="2">
    <source>
        <dbReference type="ARBA" id="ARBA00022679"/>
    </source>
</evidence>
<dbReference type="RefSeq" id="WP_272437658.1">
    <property type="nucleotide sequence ID" value="NZ_JAMQKB010000022.1"/>
</dbReference>
<dbReference type="Proteomes" id="UP001145050">
    <property type="component" value="Unassembled WGS sequence"/>
</dbReference>
<reference evidence="9" key="1">
    <citation type="submission" date="2022-06" db="EMBL/GenBank/DDBJ databases">
        <title>Aquibacillus sp. a new bacterium isolated from soil saline samples.</title>
        <authorList>
            <person name="Galisteo C."/>
            <person name="De La Haba R."/>
            <person name="Sanchez-Porro C."/>
            <person name="Ventosa A."/>
        </authorList>
    </citation>
    <scope>NUCLEOTIDE SEQUENCE</scope>
    <source>
        <strain evidence="9">3ASR75-11</strain>
    </source>
</reference>
<evidence type="ECO:0000313" key="9">
    <source>
        <dbReference type="EMBL" id="MDC3425840.1"/>
    </source>
</evidence>
<dbReference type="InterPro" id="IPR042213">
    <property type="entry name" value="NBD_C_sf"/>
</dbReference>
<name>A0A9X3WUB3_9BACI</name>
<dbReference type="EMBL" id="JAMQKB010000022">
    <property type="protein sequence ID" value="MDC3425840.1"/>
    <property type="molecule type" value="Genomic_DNA"/>
</dbReference>
<evidence type="ECO:0000313" key="10">
    <source>
        <dbReference type="Proteomes" id="UP001145050"/>
    </source>
</evidence>
<evidence type="ECO:0000256" key="3">
    <source>
        <dbReference type="ARBA" id="ARBA00022741"/>
    </source>
</evidence>
<keyword evidence="2" id="KW-0808">Transferase</keyword>
<keyword evidence="6" id="KW-0119">Carbohydrate metabolism</keyword>
<dbReference type="Pfam" id="PF07005">
    <property type="entry name" value="SBD_N"/>
    <property type="match status" value="1"/>
</dbReference>
<dbReference type="SUPFAM" id="SSF142764">
    <property type="entry name" value="YgbK-like"/>
    <property type="match status" value="1"/>
</dbReference>
<dbReference type="InterPro" id="IPR010737">
    <property type="entry name" value="4-carb_acid_sugar_kinase_N"/>
</dbReference>
<sequence>MERVIGIIADDLTGANDSGVQLTEKGIQTSVLFDIPSTEDHLSEGIVIDTDSRSLNRQDAYDVTKKAATFLKKAGYSHIYKKIDSTLRGHLGAELEAIREVCEPEFLVVAPAFPPYGRTTKNGIHYLKGTKISDTEISRDPKHPVKESSIPKLLFEQTGKEIGLIQTANLRDDARKWEKTLSGFKKKGIHYLVCDAETIQDLSTIVHQIRAFTDQVVWSGSAGLAEVLPEIIHSNDKKSTPTNRFSCQQVLTVCGSLSEMTQQQVAFLANQDEVVPVEVDTVKIFENNWDHYQRQYIKQSYMALNNGKDVVLYVPSTEEQREQVMEKGKSLNLTAYQIGKQISIALSMISKSIVEGNRKVDGLILTGGDTGKDVTRVLSAVGFHLIKEIEPGIPLGRLLGTYDDMYVVTKAGAFGEEDSLYTAMLELKGVRANEQETDYRYNHG</sequence>
<dbReference type="GO" id="GO:0016301">
    <property type="term" value="F:kinase activity"/>
    <property type="evidence" value="ECO:0007669"/>
    <property type="project" value="UniProtKB-KW"/>
</dbReference>
<evidence type="ECO:0000256" key="5">
    <source>
        <dbReference type="ARBA" id="ARBA00022840"/>
    </source>
</evidence>
<dbReference type="InterPro" id="IPR031475">
    <property type="entry name" value="NBD_C"/>
</dbReference>
<proteinExistence type="inferred from homology"/>
<feature type="domain" description="Four-carbon acid sugar kinase nucleotide binding" evidence="8">
    <location>
        <begin position="251"/>
        <end position="420"/>
    </location>
</feature>
<dbReference type="AlphaFoldDB" id="A0A9X3WUB3"/>
<comment type="similarity">
    <text evidence="1">Belongs to the four-carbon acid sugar kinase family.</text>
</comment>
<keyword evidence="3" id="KW-0547">Nucleotide-binding</keyword>
<organism evidence="9 10">
    <name type="scientific">Terrihalobacillus insolitus</name>
    <dbReference type="NCBI Taxonomy" id="2950438"/>
    <lineage>
        <taxon>Bacteria</taxon>
        <taxon>Bacillati</taxon>
        <taxon>Bacillota</taxon>
        <taxon>Bacilli</taxon>
        <taxon>Bacillales</taxon>
        <taxon>Bacillaceae</taxon>
        <taxon>Terrihalobacillus</taxon>
    </lineage>
</organism>
<dbReference type="InterPro" id="IPR037051">
    <property type="entry name" value="4-carb_acid_sugar_kinase_N_sf"/>
</dbReference>
<keyword evidence="10" id="KW-1185">Reference proteome</keyword>
<feature type="domain" description="Four-carbon acid sugar kinase N-terminal" evidence="7">
    <location>
        <begin position="5"/>
        <end position="227"/>
    </location>
</feature>